<evidence type="ECO:0000259" key="5">
    <source>
        <dbReference type="Pfam" id="PF18564"/>
    </source>
</evidence>
<dbReference type="InterPro" id="IPR052066">
    <property type="entry name" value="Glycosphingolipid_Hydrolases"/>
</dbReference>
<dbReference type="SUPFAM" id="SSF51445">
    <property type="entry name" value="(Trans)glycosidases"/>
    <property type="match status" value="1"/>
</dbReference>
<dbReference type="GO" id="GO:0000272">
    <property type="term" value="P:polysaccharide catabolic process"/>
    <property type="evidence" value="ECO:0007669"/>
    <property type="project" value="InterPro"/>
</dbReference>
<evidence type="ECO:0000256" key="3">
    <source>
        <dbReference type="ARBA" id="ARBA00023295"/>
    </source>
</evidence>
<proteinExistence type="inferred from homology"/>
<organism evidence="6 7">
    <name type="scientific">Plasmodiophora brassicae</name>
    <name type="common">Clubroot disease agent</name>
    <dbReference type="NCBI Taxonomy" id="37360"/>
    <lineage>
        <taxon>Eukaryota</taxon>
        <taxon>Sar</taxon>
        <taxon>Rhizaria</taxon>
        <taxon>Endomyxa</taxon>
        <taxon>Phytomyxea</taxon>
        <taxon>Plasmodiophorida</taxon>
        <taxon>Plasmodiophoridae</taxon>
        <taxon>Plasmodiophora</taxon>
    </lineage>
</organism>
<dbReference type="InterPro" id="IPR017853">
    <property type="entry name" value="GH"/>
</dbReference>
<evidence type="ECO:0000256" key="2">
    <source>
        <dbReference type="ARBA" id="ARBA00022801"/>
    </source>
</evidence>
<evidence type="ECO:0000313" key="7">
    <source>
        <dbReference type="Proteomes" id="UP000290189"/>
    </source>
</evidence>
<evidence type="ECO:0000259" key="4">
    <source>
        <dbReference type="Pfam" id="PF00150"/>
    </source>
</evidence>
<dbReference type="InterPro" id="IPR001547">
    <property type="entry name" value="Glyco_hydro_5"/>
</dbReference>
<dbReference type="PANTHER" id="PTHR31308:SF5">
    <property type="entry name" value="ERGOSTERYL-BETA-GLUCOSIDASE"/>
    <property type="match status" value="1"/>
</dbReference>
<name>A0A3P3YH09_PLABS</name>
<evidence type="ECO:0000313" key="6">
    <source>
        <dbReference type="EMBL" id="SPQ99463.1"/>
    </source>
</evidence>
<feature type="domain" description="Glycoside hydrolase family 5 C-terminal" evidence="5">
    <location>
        <begin position="576"/>
        <end position="672"/>
    </location>
</feature>
<accession>A0A3P3YH09</accession>
<dbReference type="Pfam" id="PF00150">
    <property type="entry name" value="Cellulase"/>
    <property type="match status" value="1"/>
</dbReference>
<dbReference type="Pfam" id="PF18564">
    <property type="entry name" value="Glyco_hydro_5_C"/>
    <property type="match status" value="1"/>
</dbReference>
<reference evidence="6 7" key="1">
    <citation type="submission" date="2018-03" db="EMBL/GenBank/DDBJ databases">
        <authorList>
            <person name="Fogelqvist J."/>
        </authorList>
    </citation>
    <scope>NUCLEOTIDE SEQUENCE [LARGE SCALE GENOMIC DNA]</scope>
</reference>
<protein>
    <recommendedName>
        <fullName evidence="8">Glycoside hydrolase family 5 domain-containing protein</fullName>
    </recommendedName>
</protein>
<geneLocation type="mitochondrion" evidence="6"/>
<gene>
    <name evidence="6" type="ORF">PLBR_LOCUS6678</name>
</gene>
<dbReference type="Gene3D" id="2.60.40.1180">
    <property type="entry name" value="Golgi alpha-mannosidase II"/>
    <property type="match status" value="1"/>
</dbReference>
<keyword evidence="6" id="KW-0496">Mitochondrion</keyword>
<sequence>MRGVNLSGSCKLPFRPYLPSYEDGDGAFFNDLDVSFVGRPFPLDEADLHLSQIRSWGFNVIRLVLTWEAVEHFGPGIYDDDYVDYLIEIIRRASRHGLSCFLDPHQDVWSRHCGGSGAPNWTLRLAGLNAEAFLESGAAICHSQWLKADKRRRVEEYPAMIWQTNYAKLASATMFTLFFGGRRFAPRFLVDDADGDGARYNVQDYLQAHFVSAMTYVARRVHDADVAVLGWDSLNEPDPGWIGCPDITGHLPWQTFRSGPTPTPFQALRLGAGYAETISDYRVAWYGPTWDGLVEVNGQGASAWLPRRPAPRDLRAAGLNAATGTRVTVNRDVLRHVDAAIATPDLPDGCCIWAGHGVWDATSGALLDPAYFAPRHDADTFIDAFWLPFVRRFARALRRVVPRMRIFLDPPVNERPPFLDSGAQDDDDLRRDLVYAPHWYDGLTLINKDLYPFNVDYLHVLRGLKTLVGALRLGYPAIRRGMQSQLALIAEEGADLVGDFPVLLGEIGVPFDMPGEASRRRALDANLRAIERNLLNATLWTYVSDNDDVYGDRWNGENLSVVDGRGRPRCASVLVRPFPRATCGLARAFAFDADASRLDFQFESSLRVCPSCLESQPWPRQPIGLAPARLVTEVFLPATHFHESRSISVATTPGDTWVLDFDRQVLEVYIGHPGAADPSSPPADAGTPACDACRRPCDATRLSTLNRRHRVQVAASDVTPSVARPTRTLVSWDVPHPPPIVDASSSMPSACLRQALERLCNCFRYRRLAAHAS</sequence>
<dbReference type="GO" id="GO:0050295">
    <property type="term" value="F:steryl-beta-glucosidase activity"/>
    <property type="evidence" value="ECO:0007669"/>
    <property type="project" value="TreeGrafter"/>
</dbReference>
<dbReference type="AlphaFoldDB" id="A0A3P3YH09"/>
<dbReference type="Gene3D" id="3.20.20.80">
    <property type="entry name" value="Glycosidases"/>
    <property type="match status" value="2"/>
</dbReference>
<feature type="domain" description="Glycoside hydrolase family 5" evidence="4">
    <location>
        <begin position="50"/>
        <end position="109"/>
    </location>
</feature>
<keyword evidence="2" id="KW-0378">Hydrolase</keyword>
<comment type="similarity">
    <text evidence="1">Belongs to the glycosyl hydrolase 5 (cellulase A) family.</text>
</comment>
<evidence type="ECO:0000256" key="1">
    <source>
        <dbReference type="ARBA" id="ARBA00005641"/>
    </source>
</evidence>
<keyword evidence="3" id="KW-0326">Glycosidase</keyword>
<evidence type="ECO:0008006" key="8">
    <source>
        <dbReference type="Google" id="ProtNLM"/>
    </source>
</evidence>
<dbReference type="EMBL" id="OVEO01000012">
    <property type="protein sequence ID" value="SPQ99463.1"/>
    <property type="molecule type" value="Genomic_DNA"/>
</dbReference>
<dbReference type="InterPro" id="IPR013780">
    <property type="entry name" value="Glyco_hydro_b"/>
</dbReference>
<dbReference type="InterPro" id="IPR041036">
    <property type="entry name" value="GH5_C"/>
</dbReference>
<dbReference type="GO" id="GO:1904462">
    <property type="term" value="P:ergosteryl 3-beta-D-glucoside catabolic process"/>
    <property type="evidence" value="ECO:0007669"/>
    <property type="project" value="TreeGrafter"/>
</dbReference>
<dbReference type="PANTHER" id="PTHR31308">
    <property type="match status" value="1"/>
</dbReference>
<dbReference type="Proteomes" id="UP000290189">
    <property type="component" value="Unassembled WGS sequence"/>
</dbReference>